<evidence type="ECO:0000256" key="8">
    <source>
        <dbReference type="ARBA" id="ARBA00023270"/>
    </source>
</evidence>
<evidence type="ECO:0000256" key="4">
    <source>
        <dbReference type="ARBA" id="ARBA00023066"/>
    </source>
</evidence>
<keyword evidence="6" id="KW-0865">Zymogen</keyword>
<dbReference type="Pfam" id="PF02675">
    <property type="entry name" value="AdoMet_dc"/>
    <property type="match status" value="1"/>
</dbReference>
<keyword evidence="7" id="KW-0456">Lyase</keyword>
<dbReference type="EMBL" id="JASZZN010000001">
    <property type="protein sequence ID" value="MDM4013976.1"/>
    <property type="molecule type" value="Genomic_DNA"/>
</dbReference>
<accession>A0ABT7PCL7</accession>
<organism evidence="10 11">
    <name type="scientific">Roseiconus lacunae</name>
    <dbReference type="NCBI Taxonomy" id="2605694"/>
    <lineage>
        <taxon>Bacteria</taxon>
        <taxon>Pseudomonadati</taxon>
        <taxon>Planctomycetota</taxon>
        <taxon>Planctomycetia</taxon>
        <taxon>Pirellulales</taxon>
        <taxon>Pirellulaceae</taxon>
        <taxon>Roseiconus</taxon>
    </lineage>
</organism>
<keyword evidence="11" id="KW-1185">Reference proteome</keyword>
<keyword evidence="2" id="KW-0210">Decarboxylase</keyword>
<evidence type="ECO:0000256" key="5">
    <source>
        <dbReference type="ARBA" id="ARBA00023115"/>
    </source>
</evidence>
<proteinExistence type="predicted"/>
<gene>
    <name evidence="10" type="ORF">QTN89_00950</name>
</gene>
<evidence type="ECO:0000256" key="6">
    <source>
        <dbReference type="ARBA" id="ARBA00023145"/>
    </source>
</evidence>
<dbReference type="InterPro" id="IPR003826">
    <property type="entry name" value="AdoMetDC_fam_prok"/>
</dbReference>
<dbReference type="PANTHER" id="PTHR33866:SF2">
    <property type="entry name" value="S-ADENOSYLMETHIONINE DECARBOXYLASE PROENZYME"/>
    <property type="match status" value="1"/>
</dbReference>
<dbReference type="SUPFAM" id="SSF56276">
    <property type="entry name" value="S-adenosylmethionine decarboxylase"/>
    <property type="match status" value="1"/>
</dbReference>
<keyword evidence="5" id="KW-0620">Polyamine biosynthesis</keyword>
<comment type="caution">
    <text evidence="10">The sequence shown here is derived from an EMBL/GenBank/DDBJ whole genome shotgun (WGS) entry which is preliminary data.</text>
</comment>
<evidence type="ECO:0000256" key="9">
    <source>
        <dbReference type="ARBA" id="ARBA00023317"/>
    </source>
</evidence>
<dbReference type="Gene3D" id="3.60.90.10">
    <property type="entry name" value="S-adenosylmethionine decarboxylase"/>
    <property type="match status" value="1"/>
</dbReference>
<evidence type="ECO:0000256" key="7">
    <source>
        <dbReference type="ARBA" id="ARBA00023239"/>
    </source>
</evidence>
<evidence type="ECO:0000313" key="10">
    <source>
        <dbReference type="EMBL" id="MDM4013976.1"/>
    </source>
</evidence>
<reference evidence="10 11" key="1">
    <citation type="submission" date="2023-06" db="EMBL/GenBank/DDBJ databases">
        <title>Roseiconus lacunae JC819 isolated from Gulf of Mannar region, Tamil Nadu.</title>
        <authorList>
            <person name="Pk S."/>
            <person name="Ch S."/>
            <person name="Ch V.R."/>
        </authorList>
    </citation>
    <scope>NUCLEOTIDE SEQUENCE [LARGE SCALE GENOMIC DNA]</scope>
    <source>
        <strain evidence="10 11">JC819</strain>
    </source>
</reference>
<keyword evidence="3" id="KW-0068">Autocatalytic cleavage</keyword>
<dbReference type="RefSeq" id="WP_230780314.1">
    <property type="nucleotide sequence ID" value="NZ_JAJMQV010000188.1"/>
</dbReference>
<keyword evidence="9" id="KW-0670">Pyruvate</keyword>
<keyword evidence="4" id="KW-0745">Spermidine biosynthesis</keyword>
<dbReference type="InterPro" id="IPR016067">
    <property type="entry name" value="S-AdoMet_deCO2ase_core"/>
</dbReference>
<dbReference type="Proteomes" id="UP001239462">
    <property type="component" value="Unassembled WGS sequence"/>
</dbReference>
<comment type="cofactor">
    <cofactor evidence="1">
        <name>pyruvate</name>
        <dbReference type="ChEBI" id="CHEBI:15361"/>
    </cofactor>
</comment>
<protein>
    <submittedName>
        <fullName evidence="10">S-adenosylmethionine decarboxylase</fullName>
    </submittedName>
</protein>
<evidence type="ECO:0000256" key="2">
    <source>
        <dbReference type="ARBA" id="ARBA00022793"/>
    </source>
</evidence>
<name>A0ABT7PCL7_9BACT</name>
<evidence type="ECO:0000256" key="3">
    <source>
        <dbReference type="ARBA" id="ARBA00022813"/>
    </source>
</evidence>
<dbReference type="PANTHER" id="PTHR33866">
    <property type="entry name" value="S-ADENOSYLMETHIONINE DECARBOXYLASE PROENZYME"/>
    <property type="match status" value="1"/>
</dbReference>
<evidence type="ECO:0000256" key="1">
    <source>
        <dbReference type="ARBA" id="ARBA00001928"/>
    </source>
</evidence>
<keyword evidence="8" id="KW-0704">Schiff base</keyword>
<evidence type="ECO:0000313" key="11">
    <source>
        <dbReference type="Proteomes" id="UP001239462"/>
    </source>
</evidence>
<sequence>MHGSRPELAIDFSGGTEWLIDAQGCRVDRLTDPACIRAICDDVLASLKLNVVADPLLHRFGGPGGVTAMYLLAESHLTCHTYPEVGFATFNLYCCRQRPRWNWEDALRQHLGATEVRVRMIDRNVDAITPAESSNFARRSGASSR</sequence>